<sequence length="197" mass="22904">MVKKRLEVVIQQKKILKDIQCGFRKNRSAEDSLMCLKQEALYALQNGWILAAILIDIEGDFDNMLHRKMVGGLVTADIKGQMISSRLELNMDQDTPADLAFCIMMEKEYKGYLPLFTDGSKVDERKHCGALETIEHMMIMCRESEQERREITEFFRQKKVQPSLYMLLRGFDSEEENSMIVSLVIQFLTRIARLKDI</sequence>
<reference evidence="1" key="1">
    <citation type="submission" date="2023-07" db="EMBL/GenBank/DDBJ databases">
        <title>Chromosome-level genome assembly of Artemia franciscana.</title>
        <authorList>
            <person name="Jo E."/>
        </authorList>
    </citation>
    <scope>NUCLEOTIDE SEQUENCE</scope>
    <source>
        <tissue evidence="1">Whole body</tissue>
    </source>
</reference>
<gene>
    <name evidence="1" type="ORF">QYM36_002556</name>
</gene>
<keyword evidence="2" id="KW-1185">Reference proteome</keyword>
<evidence type="ECO:0000313" key="1">
    <source>
        <dbReference type="EMBL" id="KAK2722038.1"/>
    </source>
</evidence>
<evidence type="ECO:0000313" key="2">
    <source>
        <dbReference type="Proteomes" id="UP001187531"/>
    </source>
</evidence>
<accession>A0AA88L878</accession>
<organism evidence="1 2">
    <name type="scientific">Artemia franciscana</name>
    <name type="common">Brine shrimp</name>
    <name type="synonym">Artemia sanfranciscana</name>
    <dbReference type="NCBI Taxonomy" id="6661"/>
    <lineage>
        <taxon>Eukaryota</taxon>
        <taxon>Metazoa</taxon>
        <taxon>Ecdysozoa</taxon>
        <taxon>Arthropoda</taxon>
        <taxon>Crustacea</taxon>
        <taxon>Branchiopoda</taxon>
        <taxon>Anostraca</taxon>
        <taxon>Artemiidae</taxon>
        <taxon>Artemia</taxon>
    </lineage>
</organism>
<dbReference type="Proteomes" id="UP001187531">
    <property type="component" value="Unassembled WGS sequence"/>
</dbReference>
<protein>
    <submittedName>
        <fullName evidence="1">Uncharacterized protein</fullName>
    </submittedName>
</protein>
<dbReference type="EMBL" id="JAVRJZ010000005">
    <property type="protein sequence ID" value="KAK2722038.1"/>
    <property type="molecule type" value="Genomic_DNA"/>
</dbReference>
<name>A0AA88L878_ARTSF</name>
<dbReference type="AlphaFoldDB" id="A0AA88L878"/>
<proteinExistence type="predicted"/>
<comment type="caution">
    <text evidence="1">The sequence shown here is derived from an EMBL/GenBank/DDBJ whole genome shotgun (WGS) entry which is preliminary data.</text>
</comment>